<reference evidence="2" key="1">
    <citation type="journal article" date="2021" name="PeerJ">
        <title>Extensive microbial diversity within the chicken gut microbiome revealed by metagenomics and culture.</title>
        <authorList>
            <person name="Gilroy R."/>
            <person name="Ravi A."/>
            <person name="Getino M."/>
            <person name="Pursley I."/>
            <person name="Horton D.L."/>
            <person name="Alikhan N.F."/>
            <person name="Baker D."/>
            <person name="Gharbi K."/>
            <person name="Hall N."/>
            <person name="Watson M."/>
            <person name="Adriaenssens E.M."/>
            <person name="Foster-Nyarko E."/>
            <person name="Jarju S."/>
            <person name="Secka A."/>
            <person name="Antonio M."/>
            <person name="Oren A."/>
            <person name="Chaudhuri R.R."/>
            <person name="La Ragione R."/>
            <person name="Hildebrand F."/>
            <person name="Pallen M.J."/>
        </authorList>
    </citation>
    <scope>NUCLEOTIDE SEQUENCE</scope>
    <source>
        <strain evidence="2">4376</strain>
    </source>
</reference>
<feature type="transmembrane region" description="Helical" evidence="1">
    <location>
        <begin position="69"/>
        <end position="88"/>
    </location>
</feature>
<evidence type="ECO:0000256" key="1">
    <source>
        <dbReference type="SAM" id="Phobius"/>
    </source>
</evidence>
<feature type="transmembrane region" description="Helical" evidence="1">
    <location>
        <begin position="225"/>
        <end position="244"/>
    </location>
</feature>
<name>A0A9D1UR73_9CORY</name>
<comment type="caution">
    <text evidence="2">The sequence shown here is derived from an EMBL/GenBank/DDBJ whole genome shotgun (WGS) entry which is preliminary data.</text>
</comment>
<dbReference type="Proteomes" id="UP000824189">
    <property type="component" value="Unassembled WGS sequence"/>
</dbReference>
<protein>
    <submittedName>
        <fullName evidence="2">Uncharacterized protein</fullName>
    </submittedName>
</protein>
<feature type="transmembrane region" description="Helical" evidence="1">
    <location>
        <begin position="100"/>
        <end position="121"/>
    </location>
</feature>
<sequence length="558" mass="59569">MAAGLVALLAVVLRGWQVSQRTFYWDDLAIPDAYSPMGLATLFQSYDGHIMPASAFVQWAAHQAAPLEWWLPASILVGLTALVAAMWWKVALELRGRSWSAVVVFAALMFSPFLMAAAGWWSAGLNALAWQAGMAAVLLCMFRPRVATSVAAAGIVLVSLLFTEKALSIVPAAWALALLLASRPRWTWFALPTAVWAAWAVLFTQLASVPFATEGTNILQALPEAVFKAIIPGSLGGAVFWERWHPSPAFAAPPTWWSVACALILVSGLALWVRRDVKRRIIALLLTIAYLALILLALVRARTGDETSGVLTLNLHYYADWFTFSVLALACCPARPTTTRGFGTPVAAGAVVCLGIASTATWVHAWRNDPTADYLANLRSAVIEQGVDVLDQPVDVQILLPVLEPHNHVSAVTGIPAPNAIGEPRMIDSTGAAVEAGVVEMASNKKGNEPECGTRVFAGQSAILELTQPLPFGEWTWELNAAATRPVHVTITTPNGLESAEETDKRAVTVRVDEQLKTQWVRVPGGGGLVKLQVSGPVGASVCVGTGAIGGLFPVESP</sequence>
<proteinExistence type="predicted"/>
<dbReference type="AlphaFoldDB" id="A0A9D1UR73"/>
<dbReference type="EMBL" id="DXFZ01000111">
    <property type="protein sequence ID" value="HIW96688.1"/>
    <property type="molecule type" value="Genomic_DNA"/>
</dbReference>
<feature type="transmembrane region" description="Helical" evidence="1">
    <location>
        <begin position="315"/>
        <end position="334"/>
    </location>
</feature>
<feature type="transmembrane region" description="Helical" evidence="1">
    <location>
        <begin position="127"/>
        <end position="143"/>
    </location>
</feature>
<keyword evidence="1" id="KW-0812">Transmembrane</keyword>
<gene>
    <name evidence="2" type="ORF">H9867_09475</name>
</gene>
<evidence type="ECO:0000313" key="2">
    <source>
        <dbReference type="EMBL" id="HIW96688.1"/>
    </source>
</evidence>
<feature type="transmembrane region" description="Helical" evidence="1">
    <location>
        <begin position="346"/>
        <end position="366"/>
    </location>
</feature>
<keyword evidence="1" id="KW-0472">Membrane</keyword>
<keyword evidence="1" id="KW-1133">Transmembrane helix</keyword>
<organism evidence="2 3">
    <name type="scientific">Candidatus Corynebacterium gallistercoris</name>
    <dbReference type="NCBI Taxonomy" id="2838530"/>
    <lineage>
        <taxon>Bacteria</taxon>
        <taxon>Bacillati</taxon>
        <taxon>Actinomycetota</taxon>
        <taxon>Actinomycetes</taxon>
        <taxon>Mycobacteriales</taxon>
        <taxon>Corynebacteriaceae</taxon>
        <taxon>Corynebacterium</taxon>
    </lineage>
</organism>
<evidence type="ECO:0000313" key="3">
    <source>
        <dbReference type="Proteomes" id="UP000824189"/>
    </source>
</evidence>
<feature type="transmembrane region" description="Helical" evidence="1">
    <location>
        <begin position="193"/>
        <end position="213"/>
    </location>
</feature>
<feature type="transmembrane region" description="Helical" evidence="1">
    <location>
        <begin position="256"/>
        <end position="274"/>
    </location>
</feature>
<reference evidence="2" key="2">
    <citation type="submission" date="2021-04" db="EMBL/GenBank/DDBJ databases">
        <authorList>
            <person name="Gilroy R."/>
        </authorList>
    </citation>
    <scope>NUCLEOTIDE SEQUENCE</scope>
    <source>
        <strain evidence="2">4376</strain>
    </source>
</reference>
<feature type="transmembrane region" description="Helical" evidence="1">
    <location>
        <begin position="155"/>
        <end position="181"/>
    </location>
</feature>
<feature type="transmembrane region" description="Helical" evidence="1">
    <location>
        <begin position="281"/>
        <end position="303"/>
    </location>
</feature>
<accession>A0A9D1UR73</accession>